<keyword evidence="2 11" id="KW-0813">Transport</keyword>
<organism evidence="14 15">
    <name type="scientific">Weeksella virosa (strain ATCC 43766 / DSM 16922 / JCM 21250 / CCUG 30538 / CDC 9751 / IAM 14551 / NBRC 16016 / NCTC 11634 / CL345/78)</name>
    <dbReference type="NCBI Taxonomy" id="865938"/>
    <lineage>
        <taxon>Bacteria</taxon>
        <taxon>Pseudomonadati</taxon>
        <taxon>Bacteroidota</taxon>
        <taxon>Flavobacteriia</taxon>
        <taxon>Flavobacteriales</taxon>
        <taxon>Weeksellaceae</taxon>
        <taxon>Weeksella</taxon>
    </lineage>
</organism>
<evidence type="ECO:0000259" key="13">
    <source>
        <dbReference type="Pfam" id="PF07715"/>
    </source>
</evidence>
<evidence type="ECO:0000313" key="14">
    <source>
        <dbReference type="EMBL" id="ADX67460.1"/>
    </source>
</evidence>
<dbReference type="STRING" id="865938.Weevi_0746"/>
<keyword evidence="15" id="KW-1185">Reference proteome</keyword>
<keyword evidence="7" id="KW-0408">Iron</keyword>
<dbReference type="InterPro" id="IPR036942">
    <property type="entry name" value="Beta-barrel_TonB_sf"/>
</dbReference>
<dbReference type="Gene3D" id="2.40.170.20">
    <property type="entry name" value="TonB-dependent receptor, beta-barrel domain"/>
    <property type="match status" value="1"/>
</dbReference>
<dbReference type="InterPro" id="IPR037066">
    <property type="entry name" value="Plug_dom_sf"/>
</dbReference>
<keyword evidence="10 11" id="KW-0998">Cell outer membrane</keyword>
<dbReference type="Pfam" id="PF07715">
    <property type="entry name" value="Plug"/>
    <property type="match status" value="1"/>
</dbReference>
<evidence type="ECO:0000256" key="9">
    <source>
        <dbReference type="ARBA" id="ARBA00023136"/>
    </source>
</evidence>
<protein>
    <submittedName>
        <fullName evidence="14">TonB-dependent receptor</fullName>
    </submittedName>
</protein>
<dbReference type="PANTHER" id="PTHR32552">
    <property type="entry name" value="FERRICHROME IRON RECEPTOR-RELATED"/>
    <property type="match status" value="1"/>
</dbReference>
<accession>F0P0H6</accession>
<dbReference type="GO" id="GO:0015344">
    <property type="term" value="F:siderophore uptake transmembrane transporter activity"/>
    <property type="evidence" value="ECO:0007669"/>
    <property type="project" value="TreeGrafter"/>
</dbReference>
<evidence type="ECO:0000313" key="15">
    <source>
        <dbReference type="Proteomes" id="UP000008641"/>
    </source>
</evidence>
<evidence type="ECO:0000256" key="1">
    <source>
        <dbReference type="ARBA" id="ARBA00004571"/>
    </source>
</evidence>
<evidence type="ECO:0000256" key="7">
    <source>
        <dbReference type="ARBA" id="ARBA00023004"/>
    </source>
</evidence>
<dbReference type="KEGG" id="wvi:Weevi_0746"/>
<reference evidence="15" key="2">
    <citation type="journal article" date="2011" name="Stand. Genomic Sci.">
        <title>Complete genome sequence of Weeksella virosa type strain (9751T).</title>
        <authorList>
            <person name="Lang E."/>
            <person name="Teshima H."/>
            <person name="Lucas S."/>
            <person name="Lapidus A."/>
            <person name="Hammon N."/>
            <person name="Deshpande S."/>
            <person name="Nolan M."/>
            <person name="Cheng J."/>
            <person name="Pitluck S."/>
            <person name="Liolios K."/>
            <person name="Pagani I."/>
            <person name="Mikhailova N."/>
            <person name="Ivanova N."/>
            <person name="Mavromatis K."/>
            <person name="Pati A."/>
            <person name="Tapia R."/>
            <person name="Han C."/>
            <person name="Goodwin L."/>
            <person name="Chen A."/>
            <person name="Palaniappan K."/>
            <person name="Land M."/>
            <person name="Hauser L."/>
            <person name="Chang Y."/>
            <person name="Jeffries C."/>
            <person name="Brambilla E."/>
            <person name="Kopitz M."/>
            <person name="Rohde M."/>
            <person name="Goker M."/>
            <person name="Tindall B."/>
            <person name="Detter J."/>
            <person name="Woyke T."/>
            <person name="Bristow J."/>
            <person name="Eisen J."/>
            <person name="Markowitz V."/>
            <person name="Hugenholtz P."/>
            <person name="Klenk H."/>
            <person name="Kyrpides N."/>
        </authorList>
    </citation>
    <scope>NUCLEOTIDE SEQUENCE [LARGE SCALE GENOMIC DNA]</scope>
    <source>
        <strain evidence="15">ATCC 43766 / DSM 16922 / JCM 21250 / NBRC 16016 / NCTC 11634 / CL345/78</strain>
    </source>
</reference>
<keyword evidence="5 11" id="KW-0812">Transmembrane</keyword>
<reference evidence="14 15" key="1">
    <citation type="journal article" date="2011" name="Stand. Genomic Sci.">
        <title>Complete genome sequence of Weeksella virosa type strain (9751).</title>
        <authorList>
            <person name="Lang E."/>
            <person name="Teshima H."/>
            <person name="Lucas S."/>
            <person name="Lapidus A."/>
            <person name="Hammon N."/>
            <person name="Deshpande S."/>
            <person name="Nolan M."/>
            <person name="Cheng J.F."/>
            <person name="Pitluck S."/>
            <person name="Liolios K."/>
            <person name="Pagani I."/>
            <person name="Mikhailova N."/>
            <person name="Ivanova N."/>
            <person name="Mavromatis K."/>
            <person name="Pati A."/>
            <person name="Tapia R."/>
            <person name="Han C."/>
            <person name="Goodwin L."/>
            <person name="Chen A."/>
            <person name="Palaniappan K."/>
            <person name="Land M."/>
            <person name="Hauser L."/>
            <person name="Chang Y.J."/>
            <person name="Jeffries C.D."/>
            <person name="Brambilla E.M."/>
            <person name="Kopitz M."/>
            <person name="Rohde M."/>
            <person name="Goker M."/>
            <person name="Tindall B.J."/>
            <person name="Detter J.C."/>
            <person name="Woyke T."/>
            <person name="Bristow J."/>
            <person name="Eisen J.A."/>
            <person name="Markowitz V."/>
            <person name="Hugenholtz P."/>
            <person name="Klenk H.P."/>
            <person name="Kyrpides N.C."/>
        </authorList>
    </citation>
    <scope>NUCLEOTIDE SEQUENCE [LARGE SCALE GENOMIC DNA]</scope>
    <source>
        <strain evidence="15">ATCC 43766 / DSM 16922 / JCM 21250 / NBRC 16016 / NCTC 11634 / CL345/78</strain>
    </source>
</reference>
<evidence type="ECO:0000256" key="11">
    <source>
        <dbReference type="PROSITE-ProRule" id="PRU01360"/>
    </source>
</evidence>
<dbReference type="SUPFAM" id="SSF56935">
    <property type="entry name" value="Porins"/>
    <property type="match status" value="1"/>
</dbReference>
<comment type="similarity">
    <text evidence="11">Belongs to the TonB-dependent receptor family.</text>
</comment>
<keyword evidence="14" id="KW-0675">Receptor</keyword>
<dbReference type="eggNOG" id="COG4772">
    <property type="taxonomic scope" value="Bacteria"/>
</dbReference>
<feature type="signal peptide" evidence="12">
    <location>
        <begin position="1"/>
        <end position="31"/>
    </location>
</feature>
<gene>
    <name evidence="14" type="ordered locus">Weevi_0746</name>
</gene>
<evidence type="ECO:0000256" key="10">
    <source>
        <dbReference type="ARBA" id="ARBA00023237"/>
    </source>
</evidence>
<evidence type="ECO:0000256" key="4">
    <source>
        <dbReference type="ARBA" id="ARBA00022496"/>
    </source>
</evidence>
<dbReference type="PROSITE" id="PS52016">
    <property type="entry name" value="TONB_DEPENDENT_REC_3"/>
    <property type="match status" value="1"/>
</dbReference>
<keyword evidence="8" id="KW-0406">Ion transport</keyword>
<dbReference type="GO" id="GO:0009279">
    <property type="term" value="C:cell outer membrane"/>
    <property type="evidence" value="ECO:0007669"/>
    <property type="project" value="UniProtKB-SubCell"/>
</dbReference>
<evidence type="ECO:0000256" key="8">
    <source>
        <dbReference type="ARBA" id="ARBA00023065"/>
    </source>
</evidence>
<evidence type="ECO:0000256" key="2">
    <source>
        <dbReference type="ARBA" id="ARBA00022448"/>
    </source>
</evidence>
<evidence type="ECO:0000256" key="12">
    <source>
        <dbReference type="SAM" id="SignalP"/>
    </source>
</evidence>
<feature type="chain" id="PRO_5003256394" evidence="12">
    <location>
        <begin position="32"/>
        <end position="728"/>
    </location>
</feature>
<dbReference type="EMBL" id="CP002455">
    <property type="protein sequence ID" value="ADX67460.1"/>
    <property type="molecule type" value="Genomic_DNA"/>
</dbReference>
<evidence type="ECO:0000256" key="3">
    <source>
        <dbReference type="ARBA" id="ARBA00022452"/>
    </source>
</evidence>
<proteinExistence type="inferred from homology"/>
<sequence length="728" mass="84387">MVLCVPFINYYFFMKRSIFLLSMISAQWLMAQEQDSIRAENIELEGLTILEQLPISVEKYNKKTLNERNLGQDIPTLLNRGTSILTSSDTGNGMGYSTIRIRGLGESSVNVTLNGVPLNNAESQGVFWVNMPDLASSTNAIYIQRGVGSSTNGMAAFGASVNIETQAPSRDPFLELAGSYGSFNSQKYTVQGGTGKILNDKFSVDVRASHLRSDGYIERASSKLWSYDFTAVYELNNRTSFRFQNMYGNEKTYQAWGGVTREMMNENRRFNPSGAIYNEDWSKVIGYYDNQTDNYQQNHYFFTWNQKMGDDWKSKLTLHYTKGKGYYEDYKQNERLSKYKLEEFTQLKRTDLIRQKWLNNDFYGFNWEMENQRLGDFKFFWGLSANQYKGDHYGFVKWMKDFDWQLPDYKFYNNYATKSQLAAYAKVLYGLDNWEFYGDLQYRFIDYVGKYHEGGENDSDDFRPFDDQFNFINPKVGINYKVNNQHSFYTYYGISNREPLRNDYKYNQAEKPKSEHLQDFELGYKKAGRFSVNLNGYYMLYKNQLVYTGAVNDVGSPLRKNIGKSYRAGVELDAQYAIVPQRVSVFGNATWSKNINKDYKTTEYDAQGNEFVVAYGDTQTILSPSWVAGAGFDVMPIKNFRINWYTKYVGEQYLSNTEPVDGQLASYLLTDLTLSYGLKMKGKQAVDFTFLINNLFDKEYESYGFYYGEAYYFPQAGINVMGGMKVRF</sequence>
<dbReference type="InterPro" id="IPR039426">
    <property type="entry name" value="TonB-dep_rcpt-like"/>
</dbReference>
<dbReference type="HOGENOM" id="CLU_378515_0_0_10"/>
<comment type="subcellular location">
    <subcellularLocation>
        <location evidence="1 11">Cell outer membrane</location>
        <topology evidence="1 11">Multi-pass membrane protein</topology>
    </subcellularLocation>
</comment>
<keyword evidence="3 11" id="KW-1134">Transmembrane beta strand</keyword>
<dbReference type="AlphaFoldDB" id="F0P0H6"/>
<name>F0P0H6_WEEVC</name>
<keyword evidence="4" id="KW-0410">Iron transport</keyword>
<dbReference type="Gene3D" id="2.170.130.10">
    <property type="entry name" value="TonB-dependent receptor, plug domain"/>
    <property type="match status" value="1"/>
</dbReference>
<evidence type="ECO:0000256" key="5">
    <source>
        <dbReference type="ARBA" id="ARBA00022692"/>
    </source>
</evidence>
<feature type="domain" description="TonB-dependent receptor plug" evidence="13">
    <location>
        <begin position="51"/>
        <end position="159"/>
    </location>
</feature>
<keyword evidence="9 11" id="KW-0472">Membrane</keyword>
<dbReference type="PANTHER" id="PTHR32552:SF68">
    <property type="entry name" value="FERRICHROME OUTER MEMBRANE TRANSPORTER_PHAGE RECEPTOR"/>
    <property type="match status" value="1"/>
</dbReference>
<dbReference type="InterPro" id="IPR012910">
    <property type="entry name" value="Plug_dom"/>
</dbReference>
<keyword evidence="6 12" id="KW-0732">Signal</keyword>
<dbReference type="Proteomes" id="UP000008641">
    <property type="component" value="Chromosome"/>
</dbReference>
<evidence type="ECO:0000256" key="6">
    <source>
        <dbReference type="ARBA" id="ARBA00022729"/>
    </source>
</evidence>